<evidence type="ECO:0000256" key="1">
    <source>
        <dbReference type="SAM" id="MobiDB-lite"/>
    </source>
</evidence>
<comment type="caution">
    <text evidence="2">The sequence shown here is derived from an EMBL/GenBank/DDBJ whole genome shotgun (WGS) entry which is preliminary data.</text>
</comment>
<dbReference type="AlphaFoldDB" id="A0A9J6GW36"/>
<accession>A0A9J6GW36</accession>
<reference evidence="2 3" key="1">
    <citation type="journal article" date="2020" name="Cell">
        <title>Large-Scale Comparative Analyses of Tick Genomes Elucidate Their Genetic Diversity and Vector Capacities.</title>
        <authorList>
            <consortium name="Tick Genome and Microbiome Consortium (TIGMIC)"/>
            <person name="Jia N."/>
            <person name="Wang J."/>
            <person name="Shi W."/>
            <person name="Du L."/>
            <person name="Sun Y."/>
            <person name="Zhan W."/>
            <person name="Jiang J.F."/>
            <person name="Wang Q."/>
            <person name="Zhang B."/>
            <person name="Ji P."/>
            <person name="Bell-Sakyi L."/>
            <person name="Cui X.M."/>
            <person name="Yuan T.T."/>
            <person name="Jiang B.G."/>
            <person name="Yang W.F."/>
            <person name="Lam T.T."/>
            <person name="Chang Q.C."/>
            <person name="Ding S.J."/>
            <person name="Wang X.J."/>
            <person name="Zhu J.G."/>
            <person name="Ruan X.D."/>
            <person name="Zhao L."/>
            <person name="Wei J.T."/>
            <person name="Ye R.Z."/>
            <person name="Que T.C."/>
            <person name="Du C.H."/>
            <person name="Zhou Y.H."/>
            <person name="Cheng J.X."/>
            <person name="Dai P.F."/>
            <person name="Guo W.B."/>
            <person name="Han X.H."/>
            <person name="Huang E.J."/>
            <person name="Li L.F."/>
            <person name="Wei W."/>
            <person name="Gao Y.C."/>
            <person name="Liu J.Z."/>
            <person name="Shao H.Z."/>
            <person name="Wang X."/>
            <person name="Wang C.C."/>
            <person name="Yang T.C."/>
            <person name="Huo Q.B."/>
            <person name="Li W."/>
            <person name="Chen H.Y."/>
            <person name="Chen S.E."/>
            <person name="Zhou L.G."/>
            <person name="Ni X.B."/>
            <person name="Tian J.H."/>
            <person name="Sheng Y."/>
            <person name="Liu T."/>
            <person name="Pan Y.S."/>
            <person name="Xia L.Y."/>
            <person name="Li J."/>
            <person name="Zhao F."/>
            <person name="Cao W.C."/>
        </authorList>
    </citation>
    <scope>NUCLEOTIDE SEQUENCE [LARGE SCALE GENOMIC DNA]</scope>
    <source>
        <strain evidence="2">HaeL-2018</strain>
    </source>
</reference>
<gene>
    <name evidence="2" type="ORF">HPB48_012319</name>
</gene>
<dbReference type="VEuPathDB" id="VectorBase:HLOH_041944"/>
<proteinExistence type="predicted"/>
<feature type="region of interest" description="Disordered" evidence="1">
    <location>
        <begin position="27"/>
        <end position="132"/>
    </location>
</feature>
<dbReference type="EMBL" id="JABSTR010000010">
    <property type="protein sequence ID" value="KAH9379685.1"/>
    <property type="molecule type" value="Genomic_DNA"/>
</dbReference>
<evidence type="ECO:0000313" key="3">
    <source>
        <dbReference type="Proteomes" id="UP000821853"/>
    </source>
</evidence>
<feature type="compositionally biased region" description="Basic and acidic residues" evidence="1">
    <location>
        <begin position="44"/>
        <end position="64"/>
    </location>
</feature>
<organism evidence="2 3">
    <name type="scientific">Haemaphysalis longicornis</name>
    <name type="common">Bush tick</name>
    <dbReference type="NCBI Taxonomy" id="44386"/>
    <lineage>
        <taxon>Eukaryota</taxon>
        <taxon>Metazoa</taxon>
        <taxon>Ecdysozoa</taxon>
        <taxon>Arthropoda</taxon>
        <taxon>Chelicerata</taxon>
        <taxon>Arachnida</taxon>
        <taxon>Acari</taxon>
        <taxon>Parasitiformes</taxon>
        <taxon>Ixodida</taxon>
        <taxon>Ixodoidea</taxon>
        <taxon>Ixodidae</taxon>
        <taxon>Haemaphysalinae</taxon>
        <taxon>Haemaphysalis</taxon>
    </lineage>
</organism>
<name>A0A9J6GW36_HAELO</name>
<evidence type="ECO:0000313" key="2">
    <source>
        <dbReference type="EMBL" id="KAH9379685.1"/>
    </source>
</evidence>
<dbReference type="Proteomes" id="UP000821853">
    <property type="component" value="Chromosome 8"/>
</dbReference>
<protein>
    <submittedName>
        <fullName evidence="2">Uncharacterized protein</fullName>
    </submittedName>
</protein>
<sequence>MQAALRESRQLQGKDIYHYREPVAARTAAARTGERRASPLQKSIRIELQDRKRAQHKPLQDRKRAQQTPQEVRVRGTSKPGELVAAGRPVRQRKCGAQGTTKTAGEVNERNKKNATKCSRAKGQGAPLSNSNLAYTKGKYFATPFRDILASPVTAARYPDQKENY</sequence>
<keyword evidence="3" id="KW-1185">Reference proteome</keyword>